<evidence type="ECO:0000313" key="2">
    <source>
        <dbReference type="EMBL" id="MED6113931.1"/>
    </source>
</evidence>
<dbReference type="EMBL" id="JASCZI010000961">
    <property type="protein sequence ID" value="MED6113931.1"/>
    <property type="molecule type" value="Genomic_DNA"/>
</dbReference>
<reference evidence="2 3" key="1">
    <citation type="journal article" date="2023" name="Plants (Basel)">
        <title>Bridging the Gap: Combining Genomics and Transcriptomics Approaches to Understand Stylosanthes scabra, an Orphan Legume from the Brazilian Caatinga.</title>
        <authorList>
            <person name="Ferreira-Neto J.R.C."/>
            <person name="da Silva M.D."/>
            <person name="Binneck E."/>
            <person name="de Melo N.F."/>
            <person name="da Silva R.H."/>
            <person name="de Melo A.L.T.M."/>
            <person name="Pandolfi V."/>
            <person name="Bustamante F.O."/>
            <person name="Brasileiro-Vidal A.C."/>
            <person name="Benko-Iseppon A.M."/>
        </authorList>
    </citation>
    <scope>NUCLEOTIDE SEQUENCE [LARGE SCALE GENOMIC DNA]</scope>
    <source>
        <tissue evidence="2">Leaves</tissue>
    </source>
</reference>
<feature type="non-terminal residue" evidence="2">
    <location>
        <position position="55"/>
    </location>
</feature>
<organism evidence="2 3">
    <name type="scientific">Stylosanthes scabra</name>
    <dbReference type="NCBI Taxonomy" id="79078"/>
    <lineage>
        <taxon>Eukaryota</taxon>
        <taxon>Viridiplantae</taxon>
        <taxon>Streptophyta</taxon>
        <taxon>Embryophyta</taxon>
        <taxon>Tracheophyta</taxon>
        <taxon>Spermatophyta</taxon>
        <taxon>Magnoliopsida</taxon>
        <taxon>eudicotyledons</taxon>
        <taxon>Gunneridae</taxon>
        <taxon>Pentapetalae</taxon>
        <taxon>rosids</taxon>
        <taxon>fabids</taxon>
        <taxon>Fabales</taxon>
        <taxon>Fabaceae</taxon>
        <taxon>Papilionoideae</taxon>
        <taxon>50 kb inversion clade</taxon>
        <taxon>dalbergioids sensu lato</taxon>
        <taxon>Dalbergieae</taxon>
        <taxon>Pterocarpus clade</taxon>
        <taxon>Stylosanthes</taxon>
    </lineage>
</organism>
<gene>
    <name evidence="2" type="ORF">PIB30_075430</name>
</gene>
<protein>
    <submittedName>
        <fullName evidence="2">Uncharacterized protein</fullName>
    </submittedName>
</protein>
<evidence type="ECO:0000313" key="3">
    <source>
        <dbReference type="Proteomes" id="UP001341840"/>
    </source>
</evidence>
<feature type="region of interest" description="Disordered" evidence="1">
    <location>
        <begin position="33"/>
        <end position="55"/>
    </location>
</feature>
<name>A0ABU6QR68_9FABA</name>
<comment type="caution">
    <text evidence="2">The sequence shown here is derived from an EMBL/GenBank/DDBJ whole genome shotgun (WGS) entry which is preliminary data.</text>
</comment>
<dbReference type="Proteomes" id="UP001341840">
    <property type="component" value="Unassembled WGS sequence"/>
</dbReference>
<sequence>MSARVRGNVCLCKKDINQHVAARIEEAEMPKAIKKLANRPKNNTSEIRSKDLSSQ</sequence>
<evidence type="ECO:0000256" key="1">
    <source>
        <dbReference type="SAM" id="MobiDB-lite"/>
    </source>
</evidence>
<proteinExistence type="predicted"/>
<keyword evidence="3" id="KW-1185">Reference proteome</keyword>
<accession>A0ABU6QR68</accession>